<feature type="region of interest" description="Disordered" evidence="1">
    <location>
        <begin position="743"/>
        <end position="793"/>
    </location>
</feature>
<feature type="compositionally biased region" description="Basic residues" evidence="1">
    <location>
        <begin position="934"/>
        <end position="943"/>
    </location>
</feature>
<feature type="compositionally biased region" description="Basic and acidic residues" evidence="1">
    <location>
        <begin position="84"/>
        <end position="99"/>
    </location>
</feature>
<feature type="compositionally biased region" description="Polar residues" evidence="1">
    <location>
        <begin position="400"/>
        <end position="409"/>
    </location>
</feature>
<feature type="compositionally biased region" description="Low complexity" evidence="1">
    <location>
        <begin position="765"/>
        <end position="778"/>
    </location>
</feature>
<reference evidence="3" key="1">
    <citation type="submission" date="2024-04" db="EMBL/GenBank/DDBJ databases">
        <authorList>
            <person name="Shaw F."/>
            <person name="Minotto A."/>
        </authorList>
    </citation>
    <scope>NUCLEOTIDE SEQUENCE [LARGE SCALE GENOMIC DNA]</scope>
</reference>
<feature type="compositionally biased region" description="Acidic residues" evidence="1">
    <location>
        <begin position="470"/>
        <end position="481"/>
    </location>
</feature>
<feature type="compositionally biased region" description="Basic and acidic residues" evidence="1">
    <location>
        <begin position="112"/>
        <end position="141"/>
    </location>
</feature>
<evidence type="ECO:0000256" key="1">
    <source>
        <dbReference type="SAM" id="MobiDB-lite"/>
    </source>
</evidence>
<protein>
    <submittedName>
        <fullName evidence="2">Uncharacterized protein</fullName>
    </submittedName>
</protein>
<keyword evidence="3" id="KW-1185">Reference proteome</keyword>
<proteinExistence type="predicted"/>
<feature type="region of interest" description="Disordered" evidence="1">
    <location>
        <begin position="334"/>
        <end position="536"/>
    </location>
</feature>
<feature type="compositionally biased region" description="Basic and acidic residues" evidence="1">
    <location>
        <begin position="38"/>
        <end position="52"/>
    </location>
</feature>
<dbReference type="EMBL" id="OZ037949">
    <property type="protein sequence ID" value="CAL1710535.1"/>
    <property type="molecule type" value="Genomic_DNA"/>
</dbReference>
<feature type="compositionally biased region" description="Polar residues" evidence="1">
    <location>
        <begin position="743"/>
        <end position="760"/>
    </location>
</feature>
<feature type="compositionally biased region" description="Basic and acidic residues" evidence="1">
    <location>
        <begin position="383"/>
        <end position="393"/>
    </location>
</feature>
<gene>
    <name evidence="2" type="ORF">GFSPODELE1_LOCUS7873</name>
</gene>
<feature type="region of interest" description="Disordered" evidence="1">
    <location>
        <begin position="894"/>
        <end position="966"/>
    </location>
</feature>
<feature type="compositionally biased region" description="Basic residues" evidence="1">
    <location>
        <begin position="953"/>
        <end position="966"/>
    </location>
</feature>
<feature type="compositionally biased region" description="Polar residues" evidence="1">
    <location>
        <begin position="349"/>
        <end position="362"/>
    </location>
</feature>
<evidence type="ECO:0000313" key="2">
    <source>
        <dbReference type="EMBL" id="CAL1710535.1"/>
    </source>
</evidence>
<feature type="region of interest" description="Disordered" evidence="1">
    <location>
        <begin position="696"/>
        <end position="725"/>
    </location>
</feature>
<organism evidence="2 3">
    <name type="scientific">Somion occarium</name>
    <dbReference type="NCBI Taxonomy" id="3059160"/>
    <lineage>
        <taxon>Eukaryota</taxon>
        <taxon>Fungi</taxon>
        <taxon>Dikarya</taxon>
        <taxon>Basidiomycota</taxon>
        <taxon>Agaricomycotina</taxon>
        <taxon>Agaricomycetes</taxon>
        <taxon>Polyporales</taxon>
        <taxon>Cerrenaceae</taxon>
        <taxon>Somion</taxon>
    </lineage>
</organism>
<feature type="region of interest" description="Disordered" evidence="1">
    <location>
        <begin position="618"/>
        <end position="651"/>
    </location>
</feature>
<evidence type="ECO:0000313" key="3">
    <source>
        <dbReference type="Proteomes" id="UP001497453"/>
    </source>
</evidence>
<feature type="region of interest" description="Disordered" evidence="1">
    <location>
        <begin position="84"/>
        <end position="177"/>
    </location>
</feature>
<feature type="compositionally biased region" description="Basic residues" evidence="1">
    <location>
        <begin position="432"/>
        <end position="446"/>
    </location>
</feature>
<sequence>MAEAESSNSPQTLQDERRVREILLPASAMESQQQVDDNLERATEPPDSRESSFDDSCMSFTSDNLGFTFTPLAQLKDYDEHQWPDVVHGHSADPGHESMHSNGGSVIDDEGADRSSRFTAAEKGKGRAISKDRLDDVHPNESSEAPKTQHRSTSKKRARTSSSEDDPAPHNDAESVNWETHIKDSILRYINNKEDSFPLGRRVDSTLTFPSQFLTGFFQLAAIRDPPGSPSRIDKPEHKLDNYVEVANWARSFLHMQFRLEDNQIEDNVIVLLMMLVNDFYDTHMRLADAIVTQAIKYRDEDRRDVLKVEDFVHIFERIQNARHDRIYDALEARRARAPRHPTHIPDATTRSGRTSRLTPQAQAALRQEQEKERKKEARKLKKQQDQVRKNNEDMDSQGLDDNSPSLATGQVCPTCHRLVPGEQNDMAISPKSRKKPARKRGKKAAPLRTRVPKVSESPAPLLSVSTAVAEEEEESSDGEPNDSAQSGRRPVLKVKIPTKRDTVKAESPQPGPSVISTIPLRAPVPIRPRPSDSLDPNYHYPDIPPGYTGSANNAATLLPIRHGGLPSTSSPFSQRNWNPGEPSRPNLGATHFPISGQSPYLAIPTSNAFPASGIPYAPPLPDINYPPRRRSNSSSEARTHDSQVHGHRRGLSHDLGLSHNLGIFMDGGPRIAISSALPIGDPSYGHALLSAVGTQTGSQGGLQQAGPALPTQTQDLPRNGLPQDLPGPAQFVFRNTTPETYLNARTQPRPGPSTSTSHTAHPHQTFPTPNANPTTTLPQPPPLGTPSFPSTPYSAITPTAYSASPAPTITTVNRDYTVSPTLSADEGRFGLEVKREQVECHWESGLPVVSLGGGAERVWNPVDQKQEQEQEQGEGEDKSGLNRTNAVLGTSAASVGISEDVNVPEEQVEAGPSAVPGHGPSSDSTSTGDKGKTLRRSTRKIPPKVVGGLGSPKRKHVAKRRKLRR</sequence>
<feature type="region of interest" description="Disordered" evidence="1">
    <location>
        <begin position="23"/>
        <end position="57"/>
    </location>
</feature>
<accession>A0ABP1DS06</accession>
<feature type="compositionally biased region" description="Low complexity" evidence="1">
    <location>
        <begin position="696"/>
        <end position="707"/>
    </location>
</feature>
<feature type="compositionally biased region" description="Basic residues" evidence="1">
    <location>
        <begin position="148"/>
        <end position="159"/>
    </location>
</feature>
<dbReference type="Proteomes" id="UP001497453">
    <property type="component" value="Chromosome 6"/>
</dbReference>
<name>A0ABP1DS06_9APHY</name>